<dbReference type="InterPro" id="IPR041614">
    <property type="entry name" value="DprA_WH"/>
</dbReference>
<dbReference type="PANTHER" id="PTHR43022">
    <property type="entry name" value="PROTEIN SMF"/>
    <property type="match status" value="1"/>
</dbReference>
<dbReference type="Gene3D" id="1.10.10.10">
    <property type="entry name" value="Winged helix-like DNA-binding domain superfamily/Winged helix DNA-binding domain"/>
    <property type="match status" value="1"/>
</dbReference>
<dbReference type="InterPro" id="IPR036388">
    <property type="entry name" value="WH-like_DNA-bd_sf"/>
</dbReference>
<dbReference type="Proteomes" id="UP000176634">
    <property type="component" value="Unassembled WGS sequence"/>
</dbReference>
<evidence type="ECO:0000259" key="2">
    <source>
        <dbReference type="Pfam" id="PF02481"/>
    </source>
</evidence>
<protein>
    <submittedName>
        <fullName evidence="4">DNA protecting protein DprA</fullName>
    </submittedName>
</protein>
<name>A0A1F6PA97_9BACT</name>
<evidence type="ECO:0000313" key="5">
    <source>
        <dbReference type="Proteomes" id="UP000176634"/>
    </source>
</evidence>
<feature type="domain" description="DprA winged helix" evidence="3">
    <location>
        <begin position="302"/>
        <end position="353"/>
    </location>
</feature>
<dbReference type="SUPFAM" id="SSF102405">
    <property type="entry name" value="MCP/YpsA-like"/>
    <property type="match status" value="1"/>
</dbReference>
<reference evidence="4 5" key="1">
    <citation type="journal article" date="2016" name="Nat. Commun.">
        <title>Thousands of microbial genomes shed light on interconnected biogeochemical processes in an aquifer system.</title>
        <authorList>
            <person name="Anantharaman K."/>
            <person name="Brown C.T."/>
            <person name="Hug L.A."/>
            <person name="Sharon I."/>
            <person name="Castelle C.J."/>
            <person name="Probst A.J."/>
            <person name="Thomas B.C."/>
            <person name="Singh A."/>
            <person name="Wilkins M.J."/>
            <person name="Karaoz U."/>
            <person name="Brodie E.L."/>
            <person name="Williams K.H."/>
            <person name="Hubbard S.S."/>
            <person name="Banfield J.F."/>
        </authorList>
    </citation>
    <scope>NUCLEOTIDE SEQUENCE [LARGE SCALE GENOMIC DNA]</scope>
</reference>
<evidence type="ECO:0000313" key="4">
    <source>
        <dbReference type="EMBL" id="OGH93107.1"/>
    </source>
</evidence>
<dbReference type="InterPro" id="IPR003488">
    <property type="entry name" value="DprA"/>
</dbReference>
<dbReference type="GO" id="GO:0009294">
    <property type="term" value="P:DNA-mediated transformation"/>
    <property type="evidence" value="ECO:0007669"/>
    <property type="project" value="InterPro"/>
</dbReference>
<comment type="similarity">
    <text evidence="1">Belongs to the DprA/Smf family.</text>
</comment>
<feature type="domain" description="Smf/DprA SLOG" evidence="2">
    <location>
        <begin position="75"/>
        <end position="286"/>
    </location>
</feature>
<comment type="caution">
    <text evidence="4">The sequence shown here is derived from an EMBL/GenBank/DDBJ whole genome shotgun (WGS) entry which is preliminary data.</text>
</comment>
<dbReference type="InterPro" id="IPR057666">
    <property type="entry name" value="DrpA_SLOG"/>
</dbReference>
<dbReference type="AlphaFoldDB" id="A0A1F6PA97"/>
<sequence length="359" mass="38883">MKYHAALAHFPKITYNRYQKLAAYFSDFKDLWEAEINDLVPAGLEANIANEFLAWREVNPIEKIMENLNKENIHTISINEPGYPRLLKEINDPPHTLFIRGILPPDESPTLGVVGTRKFTAYGKLACQEIVGPLAKQGVVIVSGLALGIDGIAHQTTLDNSGTTIAVLGGGVDKKTIAPPSHNNLAEKIIANGGAVVSEYPPGFAPTAYSFPARNRIIAGLSLGTLIIEAAEISGALITTRCALDYNREVFAVPHPINSPTGIGPNNLIKMGARLVAESKDILESLNIQEIKEIINSNKGTPTNPTEAKILECLSKEPVHIDLIIKTTGLESPTVNSALVLMEMRGRVRNLGGMNYIIK</sequence>
<dbReference type="NCBIfam" id="TIGR00732">
    <property type="entry name" value="dprA"/>
    <property type="match status" value="1"/>
</dbReference>
<gene>
    <name evidence="4" type="ORF">A2563_00260</name>
</gene>
<evidence type="ECO:0000256" key="1">
    <source>
        <dbReference type="ARBA" id="ARBA00006525"/>
    </source>
</evidence>
<proteinExistence type="inferred from homology"/>
<dbReference type="PANTHER" id="PTHR43022:SF1">
    <property type="entry name" value="PROTEIN SMF"/>
    <property type="match status" value="1"/>
</dbReference>
<dbReference type="STRING" id="1798705.A2563_00260"/>
<dbReference type="Pfam" id="PF17782">
    <property type="entry name" value="WHD_DprA"/>
    <property type="match status" value="1"/>
</dbReference>
<evidence type="ECO:0000259" key="3">
    <source>
        <dbReference type="Pfam" id="PF17782"/>
    </source>
</evidence>
<dbReference type="EMBL" id="MFRA01000002">
    <property type="protein sequence ID" value="OGH93107.1"/>
    <property type="molecule type" value="Genomic_DNA"/>
</dbReference>
<organism evidence="4 5">
    <name type="scientific">Candidatus Magasanikbacteria bacterium RIFOXYD1_FULL_40_23</name>
    <dbReference type="NCBI Taxonomy" id="1798705"/>
    <lineage>
        <taxon>Bacteria</taxon>
        <taxon>Candidatus Magasanikiibacteriota</taxon>
    </lineage>
</organism>
<dbReference type="Pfam" id="PF02481">
    <property type="entry name" value="DNA_processg_A"/>
    <property type="match status" value="1"/>
</dbReference>
<accession>A0A1F6PA97</accession>
<dbReference type="Gene3D" id="3.40.50.450">
    <property type="match status" value="1"/>
</dbReference>